<evidence type="ECO:0000313" key="2">
    <source>
        <dbReference type="EMBL" id="PFN28589.1"/>
    </source>
</evidence>
<dbReference type="EMBL" id="NUYN01000006">
    <property type="protein sequence ID" value="PFN28589.1"/>
    <property type="molecule type" value="Genomic_DNA"/>
</dbReference>
<evidence type="ECO:0000313" key="3">
    <source>
        <dbReference type="Proteomes" id="UP000225182"/>
    </source>
</evidence>
<protein>
    <submittedName>
        <fullName evidence="2">Uncharacterized protein</fullName>
    </submittedName>
</protein>
<keyword evidence="1" id="KW-1133">Transmembrane helix</keyword>
<name>A0A2B1KYT5_BACCE</name>
<proteinExistence type="predicted"/>
<feature type="transmembrane region" description="Helical" evidence="1">
    <location>
        <begin position="26"/>
        <end position="45"/>
    </location>
</feature>
<accession>A0A2B1KYT5</accession>
<reference evidence="2 3" key="1">
    <citation type="submission" date="2017-09" db="EMBL/GenBank/DDBJ databases">
        <title>Large-scale bioinformatics analysis of Bacillus genomes uncovers conserved roles of natural products in bacterial physiology.</title>
        <authorList>
            <consortium name="Agbiome Team Llc"/>
            <person name="Bleich R.M."/>
            <person name="Grubbs K.J."/>
            <person name="Santa Maria K.C."/>
            <person name="Allen S.E."/>
            <person name="Farag S."/>
            <person name="Shank E.A."/>
            <person name="Bowers A."/>
        </authorList>
    </citation>
    <scope>NUCLEOTIDE SEQUENCE [LARGE SCALE GENOMIC DNA]</scope>
    <source>
        <strain evidence="2 3">AFS076905</strain>
    </source>
</reference>
<dbReference type="Proteomes" id="UP000225182">
    <property type="component" value="Unassembled WGS sequence"/>
</dbReference>
<organism evidence="2 3">
    <name type="scientific">Bacillus cereus</name>
    <dbReference type="NCBI Taxonomy" id="1396"/>
    <lineage>
        <taxon>Bacteria</taxon>
        <taxon>Bacillati</taxon>
        <taxon>Bacillota</taxon>
        <taxon>Bacilli</taxon>
        <taxon>Bacillales</taxon>
        <taxon>Bacillaceae</taxon>
        <taxon>Bacillus</taxon>
        <taxon>Bacillus cereus group</taxon>
    </lineage>
</organism>
<sequence>MNVQPAIEAAQIAAETAAKNAQMTTVIAVITALISLLGALFSSYMSSKTSTGTNKITKSLGERNLKSSEQKRYIETISAERVKWINNMRDRFSEYIKLVHIQMNDFDKWKSQGDKDIDEDELRKRYFDITSVNNQINLLLNQTEPIVKKLVKSQSELTIALSLPRDISEFNY</sequence>
<dbReference type="AlphaFoldDB" id="A0A2B1KYT5"/>
<evidence type="ECO:0000256" key="1">
    <source>
        <dbReference type="SAM" id="Phobius"/>
    </source>
</evidence>
<keyword evidence="1" id="KW-0812">Transmembrane</keyword>
<keyword evidence="1" id="KW-0472">Membrane</keyword>
<comment type="caution">
    <text evidence="2">The sequence shown here is derived from an EMBL/GenBank/DDBJ whole genome shotgun (WGS) entry which is preliminary data.</text>
</comment>
<dbReference type="RefSeq" id="WP_098539779.1">
    <property type="nucleotide sequence ID" value="NZ_NUYN01000006.1"/>
</dbReference>
<gene>
    <name evidence="2" type="ORF">COJ50_04970</name>
</gene>